<dbReference type="PANTHER" id="PTHR35004:SF6">
    <property type="entry name" value="TRANSPOSASE"/>
    <property type="match status" value="1"/>
</dbReference>
<dbReference type="Gene3D" id="1.10.10.60">
    <property type="entry name" value="Homeodomain-like"/>
    <property type="match status" value="1"/>
</dbReference>
<organism evidence="7 8">
    <name type="scientific">Sphingobium cloacae</name>
    <dbReference type="NCBI Taxonomy" id="120107"/>
    <lineage>
        <taxon>Bacteria</taxon>
        <taxon>Pseudomonadati</taxon>
        <taxon>Pseudomonadota</taxon>
        <taxon>Alphaproteobacteria</taxon>
        <taxon>Sphingomonadales</taxon>
        <taxon>Sphingomonadaceae</taxon>
        <taxon>Sphingobium</taxon>
    </lineage>
</organism>
<keyword evidence="2" id="KW-0815">Transposition</keyword>
<evidence type="ECO:0000256" key="3">
    <source>
        <dbReference type="ARBA" id="ARBA00023125"/>
    </source>
</evidence>
<evidence type="ECO:0000256" key="2">
    <source>
        <dbReference type="ARBA" id="ARBA00022578"/>
    </source>
</evidence>
<keyword evidence="8" id="KW-1185">Reference proteome</keyword>
<reference evidence="7 8" key="1">
    <citation type="submission" date="2016-10" db="EMBL/GenBank/DDBJ databases">
        <title>Complete Genome Sequence of the Nonylphenol-Degrading Bacterium Sphingobium cloacae JCM 10874T.</title>
        <authorList>
            <person name="Ootsuka M."/>
            <person name="Nishizawa T."/>
            <person name="Ohta H."/>
        </authorList>
    </citation>
    <scope>NUCLEOTIDE SEQUENCE [LARGE SCALE GENOMIC DNA]</scope>
    <source>
        <strain evidence="7 8">JCM 10874</strain>
    </source>
</reference>
<feature type="region of interest" description="Disordered" evidence="5">
    <location>
        <begin position="182"/>
        <end position="255"/>
    </location>
</feature>
<dbReference type="Proteomes" id="UP000218272">
    <property type="component" value="Chromosome SCLO_1"/>
</dbReference>
<keyword evidence="4" id="KW-0233">DNA recombination</keyword>
<sequence>MILELHRQGVSISAIARRTGRDPKTIRKYIERGIEAPVYGPRMLGRPNKLAPYLEFLRERVTAFPDLTAARLTREIRELGYMGAYTAVKRFLAAIRPENGPKPFEVRFETPPGVQAQVDFARFVVEFTDEPGVSRIVCPFNSATQRALFETHVDDGYCTNAACFELKTEAAEVIRFEQEERAAKAARAAAPPPVETDDGDDHSDGIEDTTSSPDTQPRSDATTLNLDGAGTRAATPAAPVKPATSASAADKPAVTARSIAARTTELREAMWRTALARALAGNAEQARTTILVAAMSGTLSQIKSNTLTSRAGLLVGPEFPELDYSAQITAIRALPDARAANVLSVIGAAYAKDVVSFGHVADLARMFEVDLRPSWQVDQSFLERYTKGELKFIAQECGLVAHVGEKRFAKMLASKKPELITGMLNRIGFDWAGRLPSAITLDGTYGAPPDRGAHQAEAPIAELAA</sequence>
<evidence type="ECO:0000256" key="4">
    <source>
        <dbReference type="ARBA" id="ARBA00023172"/>
    </source>
</evidence>
<protein>
    <submittedName>
        <fullName evidence="7">PRTRC system ParB family protein</fullName>
    </submittedName>
</protein>
<feature type="compositionally biased region" description="Polar residues" evidence="5">
    <location>
        <begin position="210"/>
        <end position="225"/>
    </location>
</feature>
<evidence type="ECO:0000313" key="8">
    <source>
        <dbReference type="Proteomes" id="UP000218272"/>
    </source>
</evidence>
<evidence type="ECO:0000256" key="1">
    <source>
        <dbReference type="ARBA" id="ARBA00009277"/>
    </source>
</evidence>
<dbReference type="GO" id="GO:0006310">
    <property type="term" value="P:DNA recombination"/>
    <property type="evidence" value="ECO:0007669"/>
    <property type="project" value="UniProtKB-KW"/>
</dbReference>
<dbReference type="GO" id="GO:0032196">
    <property type="term" value="P:transposition"/>
    <property type="evidence" value="ECO:0007669"/>
    <property type="project" value="UniProtKB-KW"/>
</dbReference>
<keyword evidence="3" id="KW-0238">DNA-binding</keyword>
<dbReference type="SUPFAM" id="SSF46689">
    <property type="entry name" value="Homeodomain-like"/>
    <property type="match status" value="1"/>
</dbReference>
<dbReference type="EMBL" id="AP017655">
    <property type="protein sequence ID" value="BAV63121.1"/>
    <property type="molecule type" value="Genomic_DNA"/>
</dbReference>
<proteinExistence type="inferred from homology"/>
<evidence type="ECO:0000259" key="6">
    <source>
        <dbReference type="PROSITE" id="PS50531"/>
    </source>
</evidence>
<gene>
    <name evidence="7" type="ORF">SCLO_1000810</name>
</gene>
<dbReference type="PANTHER" id="PTHR35004">
    <property type="entry name" value="TRANSPOSASE RV3428C-RELATED"/>
    <property type="match status" value="1"/>
</dbReference>
<dbReference type="GO" id="GO:0003677">
    <property type="term" value="F:DNA binding"/>
    <property type="evidence" value="ECO:0007669"/>
    <property type="project" value="UniProtKB-KW"/>
</dbReference>
<dbReference type="KEGG" id="sclo:SCLO_1000810"/>
<feature type="compositionally biased region" description="Low complexity" evidence="5">
    <location>
        <begin position="228"/>
        <end position="249"/>
    </location>
</feature>
<evidence type="ECO:0000256" key="5">
    <source>
        <dbReference type="SAM" id="MobiDB-lite"/>
    </source>
</evidence>
<evidence type="ECO:0000313" key="7">
    <source>
        <dbReference type="EMBL" id="BAV63121.1"/>
    </source>
</evidence>
<dbReference type="PROSITE" id="PS50531">
    <property type="entry name" value="HTH_IS21"/>
    <property type="match status" value="1"/>
</dbReference>
<feature type="domain" description="HTH IS21-type" evidence="6">
    <location>
        <begin position="1"/>
        <end position="61"/>
    </location>
</feature>
<dbReference type="InterPro" id="IPR017894">
    <property type="entry name" value="HTH_IS21_transposase_type"/>
</dbReference>
<dbReference type="InterPro" id="IPR009057">
    <property type="entry name" value="Homeodomain-like_sf"/>
</dbReference>
<dbReference type="AlphaFoldDB" id="A0A1E1EY12"/>
<comment type="similarity">
    <text evidence="1">Belongs to the transposase IS21/IS408/IS1162 family.</text>
</comment>
<name>A0A1E1EY12_9SPHN</name>
<accession>A0A1E1EY12</accession>